<dbReference type="EMBL" id="QGDO01000002">
    <property type="protein sequence ID" value="PWJ43117.1"/>
    <property type="molecule type" value="Genomic_DNA"/>
</dbReference>
<accession>A0A316A0E5</accession>
<evidence type="ECO:0000313" key="3">
    <source>
        <dbReference type="Proteomes" id="UP000245535"/>
    </source>
</evidence>
<dbReference type="OrthoDB" id="977548at2"/>
<dbReference type="Proteomes" id="UP000245535">
    <property type="component" value="Unassembled WGS sequence"/>
</dbReference>
<gene>
    <name evidence="2" type="ORF">BC781_102666</name>
</gene>
<keyword evidence="3" id="KW-1185">Reference proteome</keyword>
<name>A0A316A0E5_SEDFL</name>
<reference evidence="2 3" key="1">
    <citation type="submission" date="2018-03" db="EMBL/GenBank/DDBJ databases">
        <title>Genomic Encyclopedia of Archaeal and Bacterial Type Strains, Phase II (KMG-II): from individual species to whole genera.</title>
        <authorList>
            <person name="Goeker M."/>
        </authorList>
    </citation>
    <scope>NUCLEOTIDE SEQUENCE [LARGE SCALE GENOMIC DNA]</scope>
    <source>
        <strain evidence="2 3">DSM 28229</strain>
    </source>
</reference>
<dbReference type="AlphaFoldDB" id="A0A316A0E5"/>
<sequence>MSAKKYIFLLFGLFSIQSISNAQIISEEELYLPLKYKDLFPLIEANEDENPKVLRHMKKFLQYHPLEVNVRYQIGKYYERQIKGFDVLKEDDAVFATVDSTVKYMEMTLPVLNEKEVKGKKAKTFYLEFLKSSFAQVGQEKVDHFLVKKEIESRVAAAKLYKANVDTVNMYFNKAVIHYTEGQEEFISICEKYGTLKDLYMMADADLFERLAKVKANYNAFVAYFDKYKAFIKDFPIEGYNQTYTLAPIENYRLHGFAKSDFLANEITVWDYSTWHDDVVAYHTEHIVPLRALITSYDKELDLGIKERATATVPNEEDLRVNRKNILKIKKFDLSALPVDLYRYKVSKINMLNQKIQGDSATSALSYQRELRSLAEQWTYTMISEDFLGKVKAKSKDPVQLLKHRDFFDELYLGKLNSFLGAEKKQLSRESLKTQNDIIDLISESNKPFTDSLYVIYDEVKIPLFIDEDGQKDDDLLFDIGSELEEDEFATEKKEVKVEKRETRYFTQFLERSTDSTFVVAGYKSDHTGRKPFILQVKGEELDWYKEPQIAEDSLKGTLHTKVAAFNIKRRNTTLVLHTEATEENEKGETVMNTLVRFNDRGMQGHNFIVPSQLEPETVSPFAEKRAYLFTFKSEGISTPDNLQPTQLLCAKSDGEELWADSLMLAGEIQSFEPFGDHLLLVSNYQSIVDAKKQKVNAVDASSGGTNIYIGVYDHLGNIIRDYKTKSKTQYAVEAVSNHDDRINIIGMEGKKSDDKDLKDQKLVLLTLNDELRLIQGNVE</sequence>
<feature type="chain" id="PRO_5016455034" evidence="1">
    <location>
        <begin position="23"/>
        <end position="780"/>
    </location>
</feature>
<keyword evidence="1" id="KW-0732">Signal</keyword>
<proteinExistence type="predicted"/>
<evidence type="ECO:0000256" key="1">
    <source>
        <dbReference type="SAM" id="SignalP"/>
    </source>
</evidence>
<comment type="caution">
    <text evidence="2">The sequence shown here is derived from an EMBL/GenBank/DDBJ whole genome shotgun (WGS) entry which is preliminary data.</text>
</comment>
<protein>
    <submittedName>
        <fullName evidence="2">Uncharacterized protein</fullName>
    </submittedName>
</protein>
<organism evidence="2 3">
    <name type="scientific">Sediminitomix flava</name>
    <dbReference type="NCBI Taxonomy" id="379075"/>
    <lineage>
        <taxon>Bacteria</taxon>
        <taxon>Pseudomonadati</taxon>
        <taxon>Bacteroidota</taxon>
        <taxon>Cytophagia</taxon>
        <taxon>Cytophagales</taxon>
        <taxon>Flammeovirgaceae</taxon>
        <taxon>Sediminitomix</taxon>
    </lineage>
</organism>
<dbReference type="RefSeq" id="WP_109617398.1">
    <property type="nucleotide sequence ID" value="NZ_QGDO01000002.1"/>
</dbReference>
<feature type="signal peptide" evidence="1">
    <location>
        <begin position="1"/>
        <end position="22"/>
    </location>
</feature>
<evidence type="ECO:0000313" key="2">
    <source>
        <dbReference type="EMBL" id="PWJ43117.1"/>
    </source>
</evidence>